<feature type="chain" id="PRO_5047278853" evidence="1">
    <location>
        <begin position="29"/>
        <end position="184"/>
    </location>
</feature>
<feature type="non-terminal residue" evidence="2">
    <location>
        <position position="184"/>
    </location>
</feature>
<gene>
    <name evidence="2" type="ORF">IPOD504_LOCUS5701</name>
</gene>
<evidence type="ECO:0000313" key="3">
    <source>
        <dbReference type="Proteomes" id="UP000837857"/>
    </source>
</evidence>
<keyword evidence="3" id="KW-1185">Reference proteome</keyword>
<proteinExistence type="predicted"/>
<evidence type="ECO:0000256" key="1">
    <source>
        <dbReference type="SAM" id="SignalP"/>
    </source>
</evidence>
<organism evidence="2 3">
    <name type="scientific">Iphiclides podalirius</name>
    <name type="common">scarce swallowtail</name>
    <dbReference type="NCBI Taxonomy" id="110791"/>
    <lineage>
        <taxon>Eukaryota</taxon>
        <taxon>Metazoa</taxon>
        <taxon>Ecdysozoa</taxon>
        <taxon>Arthropoda</taxon>
        <taxon>Hexapoda</taxon>
        <taxon>Insecta</taxon>
        <taxon>Pterygota</taxon>
        <taxon>Neoptera</taxon>
        <taxon>Endopterygota</taxon>
        <taxon>Lepidoptera</taxon>
        <taxon>Glossata</taxon>
        <taxon>Ditrysia</taxon>
        <taxon>Papilionoidea</taxon>
        <taxon>Papilionidae</taxon>
        <taxon>Papilioninae</taxon>
        <taxon>Iphiclides</taxon>
    </lineage>
</organism>
<evidence type="ECO:0000313" key="2">
    <source>
        <dbReference type="EMBL" id="CAH2047279.1"/>
    </source>
</evidence>
<accession>A0ABN8I2J8</accession>
<name>A0ABN8I2J8_9NEOP</name>
<protein>
    <submittedName>
        <fullName evidence="2">Uncharacterized protein</fullName>
    </submittedName>
</protein>
<feature type="signal peptide" evidence="1">
    <location>
        <begin position="1"/>
        <end position="28"/>
    </location>
</feature>
<dbReference type="Proteomes" id="UP000837857">
    <property type="component" value="Chromosome 17"/>
</dbReference>
<sequence length="184" mass="20933">MRVWCGRAVNMRALWLAAAVAMVALAAAEPAPRHYPAEWRSRDISRPLHDLFEPEPAATALHKERRRARNNKRAHLPSEIASQMMLRASRSSRPYDVPQIGECHSLSPTADSGGSFVHCASRVIRKVVGISFERVQRVLHNNIWLEHASPLHRHLVFNGSSKFRLHGLCRCRTLDNELRRMLPV</sequence>
<keyword evidence="1" id="KW-0732">Signal</keyword>
<reference evidence="2" key="1">
    <citation type="submission" date="2022-03" db="EMBL/GenBank/DDBJ databases">
        <authorList>
            <person name="Martin H S."/>
        </authorList>
    </citation>
    <scope>NUCLEOTIDE SEQUENCE</scope>
</reference>
<dbReference type="EMBL" id="OW152829">
    <property type="protein sequence ID" value="CAH2047279.1"/>
    <property type="molecule type" value="Genomic_DNA"/>
</dbReference>